<dbReference type="InterPro" id="IPR006115">
    <property type="entry name" value="6PGDH_NADP-bd"/>
</dbReference>
<dbReference type="GO" id="GO:0050661">
    <property type="term" value="F:NADP binding"/>
    <property type="evidence" value="ECO:0007669"/>
    <property type="project" value="InterPro"/>
</dbReference>
<dbReference type="PANTHER" id="PTHR43060:SF15">
    <property type="entry name" value="3-HYDROXYISOBUTYRATE DEHYDROGENASE-LIKE 1, MITOCHONDRIAL-RELATED"/>
    <property type="match status" value="1"/>
</dbReference>
<evidence type="ECO:0000256" key="4">
    <source>
        <dbReference type="PIRSR" id="PIRSR000103-1"/>
    </source>
</evidence>
<feature type="domain" description="6-phosphogluconate dehydrogenase NADP-binding" evidence="5">
    <location>
        <begin position="2"/>
        <end position="161"/>
    </location>
</feature>
<dbReference type="SUPFAM" id="SSF48179">
    <property type="entry name" value="6-phosphogluconate dehydrogenase C-terminal domain-like"/>
    <property type="match status" value="1"/>
</dbReference>
<dbReference type="GO" id="GO:0051287">
    <property type="term" value="F:NAD binding"/>
    <property type="evidence" value="ECO:0007669"/>
    <property type="project" value="InterPro"/>
</dbReference>
<proteinExistence type="inferred from homology"/>
<evidence type="ECO:0000313" key="7">
    <source>
        <dbReference type="EMBL" id="MBB2899253.1"/>
    </source>
</evidence>
<dbReference type="Pfam" id="PF03446">
    <property type="entry name" value="NAD_binding_2"/>
    <property type="match status" value="1"/>
</dbReference>
<evidence type="ECO:0000313" key="8">
    <source>
        <dbReference type="Proteomes" id="UP000533269"/>
    </source>
</evidence>
<organism evidence="7 8">
    <name type="scientific">Kineococcus radiotolerans</name>
    <dbReference type="NCBI Taxonomy" id="131568"/>
    <lineage>
        <taxon>Bacteria</taxon>
        <taxon>Bacillati</taxon>
        <taxon>Actinomycetota</taxon>
        <taxon>Actinomycetes</taxon>
        <taxon>Kineosporiales</taxon>
        <taxon>Kineosporiaceae</taxon>
        <taxon>Kineococcus</taxon>
    </lineage>
</organism>
<accession>A0A7W4XUY8</accession>
<evidence type="ECO:0000259" key="6">
    <source>
        <dbReference type="Pfam" id="PF14833"/>
    </source>
</evidence>
<evidence type="ECO:0000259" key="5">
    <source>
        <dbReference type="Pfam" id="PF03446"/>
    </source>
</evidence>
<reference evidence="7 8" key="1">
    <citation type="submission" date="2020-08" db="EMBL/GenBank/DDBJ databases">
        <title>The Agave Microbiome: Exploring the role of microbial communities in plant adaptations to desert environments.</title>
        <authorList>
            <person name="Partida-Martinez L.P."/>
        </authorList>
    </citation>
    <scope>NUCLEOTIDE SEQUENCE [LARGE SCALE GENOMIC DNA]</scope>
    <source>
        <strain evidence="7 8">AS2.23</strain>
    </source>
</reference>
<keyword evidence="2 7" id="KW-0560">Oxidoreductase</keyword>
<dbReference type="InterPro" id="IPR008927">
    <property type="entry name" value="6-PGluconate_DH-like_C_sf"/>
</dbReference>
<protein>
    <submittedName>
        <fullName evidence="7">2-hydroxy-3-oxopropionate reductase</fullName>
        <ecNumber evidence="7">1.1.1.60</ecNumber>
    </submittedName>
</protein>
<dbReference type="InterPro" id="IPR015815">
    <property type="entry name" value="HIBADH-related"/>
</dbReference>
<dbReference type="Gene3D" id="3.40.50.720">
    <property type="entry name" value="NAD(P)-binding Rossmann-like Domain"/>
    <property type="match status" value="1"/>
</dbReference>
<evidence type="ECO:0000256" key="2">
    <source>
        <dbReference type="ARBA" id="ARBA00023002"/>
    </source>
</evidence>
<dbReference type="Proteomes" id="UP000533269">
    <property type="component" value="Unassembled WGS sequence"/>
</dbReference>
<reference evidence="7 8" key="2">
    <citation type="submission" date="2020-08" db="EMBL/GenBank/DDBJ databases">
        <authorList>
            <person name="Partida-Martinez L."/>
            <person name="Huntemann M."/>
            <person name="Clum A."/>
            <person name="Wang J."/>
            <person name="Palaniappan K."/>
            <person name="Ritter S."/>
            <person name="Chen I.-M."/>
            <person name="Stamatis D."/>
            <person name="Reddy T."/>
            <person name="O'Malley R."/>
            <person name="Daum C."/>
            <person name="Shapiro N."/>
            <person name="Ivanova N."/>
            <person name="Kyrpides N."/>
            <person name="Woyke T."/>
        </authorList>
    </citation>
    <scope>NUCLEOTIDE SEQUENCE [LARGE SCALE GENOMIC DNA]</scope>
    <source>
        <strain evidence="7 8">AS2.23</strain>
    </source>
</reference>
<dbReference type="PIRSF" id="PIRSF000103">
    <property type="entry name" value="HIBADH"/>
    <property type="match status" value="1"/>
</dbReference>
<name>A0A7W4XUY8_KINRA</name>
<dbReference type="InterPro" id="IPR013328">
    <property type="entry name" value="6PGD_dom2"/>
</dbReference>
<dbReference type="InterPro" id="IPR029154">
    <property type="entry name" value="HIBADH-like_NADP-bd"/>
</dbReference>
<dbReference type="InterPro" id="IPR036291">
    <property type="entry name" value="NAD(P)-bd_dom_sf"/>
</dbReference>
<feature type="domain" description="3-hydroxyisobutyrate dehydrogenase-like NAD-binding" evidence="6">
    <location>
        <begin position="164"/>
        <end position="285"/>
    </location>
</feature>
<keyword evidence="3" id="KW-0520">NAD</keyword>
<dbReference type="GO" id="GO:0008679">
    <property type="term" value="F:2-hydroxy-3-oxopropionate reductase activity"/>
    <property type="evidence" value="ECO:0007669"/>
    <property type="project" value="UniProtKB-EC"/>
</dbReference>
<dbReference type="EC" id="1.1.1.60" evidence="7"/>
<gene>
    <name evidence="7" type="ORF">FHR75_000041</name>
</gene>
<evidence type="ECO:0000256" key="3">
    <source>
        <dbReference type="ARBA" id="ARBA00023027"/>
    </source>
</evidence>
<comment type="caution">
    <text evidence="7">The sequence shown here is derived from an EMBL/GenBank/DDBJ whole genome shotgun (WGS) entry which is preliminary data.</text>
</comment>
<comment type="similarity">
    <text evidence="1">Belongs to the HIBADH-related family.</text>
</comment>
<dbReference type="EMBL" id="JACHVY010000001">
    <property type="protein sequence ID" value="MBB2899253.1"/>
    <property type="molecule type" value="Genomic_DNA"/>
</dbReference>
<dbReference type="Gene3D" id="1.10.1040.10">
    <property type="entry name" value="N-(1-d-carboxylethyl)-l-norvaline Dehydrogenase, domain 2"/>
    <property type="match status" value="1"/>
</dbReference>
<sequence>MRVGFIGPGIMGRPMAANLVAAGHDVRCYGRSDASRERARSTGAEVTDSVAAACEDAEVVVTMLPAGPDVLAVTTGDDGVLPSMPPGAVLLDHSTISPDEAREVHAAATTAGVRCLDAPVSGGEAGAVEGTLAVMVGGDPQTLADVRPVLDAVGSTIVHVGGPGAGQVVKAANQLVVAGNLQVLAEALVFLRAHLGEQDLPAALDVLGGGLAGSTALTRKRRALLEQHYQPGFRIALHDKDMGIVETAARHAGLALPVTSVVATMIAAVKARGGGDLDHSALAELAADLNGGPR</sequence>
<feature type="active site" evidence="4">
    <location>
        <position position="170"/>
    </location>
</feature>
<dbReference type="AlphaFoldDB" id="A0A7W4XUY8"/>
<dbReference type="Pfam" id="PF14833">
    <property type="entry name" value="NAD_binding_11"/>
    <property type="match status" value="1"/>
</dbReference>
<evidence type="ECO:0000256" key="1">
    <source>
        <dbReference type="ARBA" id="ARBA00009080"/>
    </source>
</evidence>
<dbReference type="SUPFAM" id="SSF51735">
    <property type="entry name" value="NAD(P)-binding Rossmann-fold domains"/>
    <property type="match status" value="1"/>
</dbReference>
<dbReference type="PANTHER" id="PTHR43060">
    <property type="entry name" value="3-HYDROXYISOBUTYRATE DEHYDROGENASE-LIKE 1, MITOCHONDRIAL-RELATED"/>
    <property type="match status" value="1"/>
</dbReference>